<sequence>MSTYTAEIDVRFRDIDAMGHVNNAVYATYLEQARTEYFRDVLDADLSRVSTVLASLSLDFRRPVELTDGTVAVDVDVAELGRSSVAMTHELRAGDAVVTEAEATLVSLDPDTGEPAPIPPAFRERMASYHGL</sequence>
<keyword evidence="2 3" id="KW-0378">Hydrolase</keyword>
<dbReference type="PANTHER" id="PTHR31793">
    <property type="entry name" value="4-HYDROXYBENZOYL-COA THIOESTERASE FAMILY MEMBER"/>
    <property type="match status" value="1"/>
</dbReference>
<dbReference type="GO" id="GO:0016787">
    <property type="term" value="F:hydrolase activity"/>
    <property type="evidence" value="ECO:0007669"/>
    <property type="project" value="UniProtKB-KW"/>
</dbReference>
<dbReference type="EMBL" id="JBHTBL010000001">
    <property type="protein sequence ID" value="MFC7322996.1"/>
    <property type="molecule type" value="Genomic_DNA"/>
</dbReference>
<comment type="similarity">
    <text evidence="1">Belongs to the 4-hydroxybenzoyl-CoA thioesterase family.</text>
</comment>
<gene>
    <name evidence="3" type="ORF">ACFQMF_00220</name>
</gene>
<dbReference type="RefSeq" id="WP_256407876.1">
    <property type="nucleotide sequence ID" value="NZ_JANHDN010000002.1"/>
</dbReference>
<dbReference type="SUPFAM" id="SSF54637">
    <property type="entry name" value="Thioesterase/thiol ester dehydrase-isomerase"/>
    <property type="match status" value="1"/>
</dbReference>
<dbReference type="Pfam" id="PF13279">
    <property type="entry name" value="4HBT_2"/>
    <property type="match status" value="1"/>
</dbReference>
<evidence type="ECO:0000313" key="4">
    <source>
        <dbReference type="Proteomes" id="UP001596545"/>
    </source>
</evidence>
<dbReference type="AlphaFoldDB" id="A0ABD6AGM3"/>
<dbReference type="CDD" id="cd00586">
    <property type="entry name" value="4HBT"/>
    <property type="match status" value="1"/>
</dbReference>
<keyword evidence="4" id="KW-1185">Reference proteome</keyword>
<protein>
    <submittedName>
        <fullName evidence="3">Acyl-CoA thioesterase</fullName>
        <ecNumber evidence="3">3.1.2.-</ecNumber>
    </submittedName>
</protein>
<dbReference type="InterPro" id="IPR029069">
    <property type="entry name" value="HotDog_dom_sf"/>
</dbReference>
<evidence type="ECO:0000256" key="2">
    <source>
        <dbReference type="ARBA" id="ARBA00022801"/>
    </source>
</evidence>
<dbReference type="InterPro" id="IPR050563">
    <property type="entry name" value="4-hydroxybenzoyl-CoA_TE"/>
</dbReference>
<dbReference type="Gene3D" id="3.10.129.10">
    <property type="entry name" value="Hotdog Thioesterase"/>
    <property type="match status" value="1"/>
</dbReference>
<accession>A0ABD6AGM3</accession>
<proteinExistence type="inferred from homology"/>
<reference evidence="3 4" key="1">
    <citation type="journal article" date="2019" name="Int. J. Syst. Evol. Microbiol.">
        <title>The Global Catalogue of Microorganisms (GCM) 10K type strain sequencing project: providing services to taxonomists for standard genome sequencing and annotation.</title>
        <authorList>
            <consortium name="The Broad Institute Genomics Platform"/>
            <consortium name="The Broad Institute Genome Sequencing Center for Infectious Disease"/>
            <person name="Wu L."/>
            <person name="Ma J."/>
        </authorList>
    </citation>
    <scope>NUCLEOTIDE SEQUENCE [LARGE SCALE GENOMIC DNA]</scope>
    <source>
        <strain evidence="3 4">CGMCC 1.12554</strain>
    </source>
</reference>
<evidence type="ECO:0000313" key="3">
    <source>
        <dbReference type="EMBL" id="MFC7322996.1"/>
    </source>
</evidence>
<dbReference type="PANTHER" id="PTHR31793:SF27">
    <property type="entry name" value="NOVEL THIOESTERASE SUPERFAMILY DOMAIN AND SAPOSIN A-TYPE DOMAIN CONTAINING PROTEIN (0610012H03RIK)"/>
    <property type="match status" value="1"/>
</dbReference>
<dbReference type="EC" id="3.1.2.-" evidence="3"/>
<name>A0ABD6AGM3_9EURY</name>
<comment type="caution">
    <text evidence="3">The sequence shown here is derived from an EMBL/GenBank/DDBJ whole genome shotgun (WGS) entry which is preliminary data.</text>
</comment>
<evidence type="ECO:0000256" key="1">
    <source>
        <dbReference type="ARBA" id="ARBA00005953"/>
    </source>
</evidence>
<organism evidence="3 4">
    <name type="scientific">Halorubrum rutilum</name>
    <dbReference type="NCBI Taxonomy" id="1364933"/>
    <lineage>
        <taxon>Archaea</taxon>
        <taxon>Methanobacteriati</taxon>
        <taxon>Methanobacteriota</taxon>
        <taxon>Stenosarchaea group</taxon>
        <taxon>Halobacteria</taxon>
        <taxon>Halobacteriales</taxon>
        <taxon>Haloferacaceae</taxon>
        <taxon>Halorubrum</taxon>
    </lineage>
</organism>
<dbReference type="Proteomes" id="UP001596545">
    <property type="component" value="Unassembled WGS sequence"/>
</dbReference>